<evidence type="ECO:0000313" key="1">
    <source>
        <dbReference type="EMBL" id="KKR96943.1"/>
    </source>
</evidence>
<name>A0A0G0V7D6_9BACT</name>
<dbReference type="EMBL" id="LCAU01000021">
    <property type="protein sequence ID" value="KKR96943.1"/>
    <property type="molecule type" value="Genomic_DNA"/>
</dbReference>
<organism evidence="1 2">
    <name type="scientific">Candidatus Uhrbacteria bacterium GW2011_GWF2_41_16</name>
    <dbReference type="NCBI Taxonomy" id="1618997"/>
    <lineage>
        <taxon>Bacteria</taxon>
        <taxon>Candidatus Uhriibacteriota</taxon>
    </lineage>
</organism>
<accession>A0A0G0V7D6</accession>
<evidence type="ECO:0000313" key="2">
    <source>
        <dbReference type="Proteomes" id="UP000034746"/>
    </source>
</evidence>
<gene>
    <name evidence="1" type="ORF">UU48_C0021G0008</name>
</gene>
<proteinExistence type="predicted"/>
<sequence>MFLSIQILRKIGVLILPGIIKKIDGITKTNQQFITIKAELITIIR</sequence>
<reference evidence="1 2" key="1">
    <citation type="journal article" date="2015" name="Nature">
        <title>rRNA introns, odd ribosomes, and small enigmatic genomes across a large radiation of phyla.</title>
        <authorList>
            <person name="Brown C.T."/>
            <person name="Hug L.A."/>
            <person name="Thomas B.C."/>
            <person name="Sharon I."/>
            <person name="Castelle C.J."/>
            <person name="Singh A."/>
            <person name="Wilkins M.J."/>
            <person name="Williams K.H."/>
            <person name="Banfield J.F."/>
        </authorList>
    </citation>
    <scope>NUCLEOTIDE SEQUENCE [LARGE SCALE GENOMIC DNA]</scope>
</reference>
<comment type="caution">
    <text evidence="1">The sequence shown here is derived from an EMBL/GenBank/DDBJ whole genome shotgun (WGS) entry which is preliminary data.</text>
</comment>
<dbReference type="Proteomes" id="UP000034746">
    <property type="component" value="Unassembled WGS sequence"/>
</dbReference>
<dbReference type="AlphaFoldDB" id="A0A0G0V7D6"/>
<protein>
    <submittedName>
        <fullName evidence="1">Uncharacterized protein</fullName>
    </submittedName>
</protein>